<gene>
    <name evidence="3" type="ORF">FHX34_106224</name>
</gene>
<keyword evidence="2" id="KW-0732">Signal</keyword>
<dbReference type="Proteomes" id="UP000320239">
    <property type="component" value="Unassembled WGS sequence"/>
</dbReference>
<feature type="chain" id="PRO_5039400897" description="Lipoprotein" evidence="2">
    <location>
        <begin position="23"/>
        <end position="176"/>
    </location>
</feature>
<dbReference type="OrthoDB" id="3390006at2"/>
<name>A0A561VIT8_ACTTI</name>
<dbReference type="RefSeq" id="WP_145831083.1">
    <property type="nucleotide sequence ID" value="NZ_BOMX01000134.1"/>
</dbReference>
<reference evidence="3 4" key="1">
    <citation type="submission" date="2019-06" db="EMBL/GenBank/DDBJ databases">
        <title>Sequencing the genomes of 1000 actinobacteria strains.</title>
        <authorList>
            <person name="Klenk H.-P."/>
        </authorList>
    </citation>
    <scope>NUCLEOTIDE SEQUENCE [LARGE SCALE GENOMIC DNA]</scope>
    <source>
        <strain evidence="3 4">DSM 43866</strain>
    </source>
</reference>
<feature type="region of interest" description="Disordered" evidence="1">
    <location>
        <begin position="20"/>
        <end position="48"/>
    </location>
</feature>
<evidence type="ECO:0008006" key="5">
    <source>
        <dbReference type="Google" id="ProtNLM"/>
    </source>
</evidence>
<comment type="caution">
    <text evidence="3">The sequence shown here is derived from an EMBL/GenBank/DDBJ whole genome shotgun (WGS) entry which is preliminary data.</text>
</comment>
<dbReference type="PROSITE" id="PS51257">
    <property type="entry name" value="PROKAR_LIPOPROTEIN"/>
    <property type="match status" value="1"/>
</dbReference>
<evidence type="ECO:0000313" key="3">
    <source>
        <dbReference type="EMBL" id="TWG11494.1"/>
    </source>
</evidence>
<dbReference type="AlphaFoldDB" id="A0A561VIT8"/>
<keyword evidence="4" id="KW-1185">Reference proteome</keyword>
<evidence type="ECO:0000256" key="2">
    <source>
        <dbReference type="SAM" id="SignalP"/>
    </source>
</evidence>
<proteinExistence type="predicted"/>
<evidence type="ECO:0000313" key="4">
    <source>
        <dbReference type="Proteomes" id="UP000320239"/>
    </source>
</evidence>
<feature type="compositionally biased region" description="Low complexity" evidence="1">
    <location>
        <begin position="26"/>
        <end position="46"/>
    </location>
</feature>
<accession>A0A561VIT8</accession>
<dbReference type="EMBL" id="VIWY01000006">
    <property type="protein sequence ID" value="TWG11494.1"/>
    <property type="molecule type" value="Genomic_DNA"/>
</dbReference>
<protein>
    <recommendedName>
        <fullName evidence="5">Lipoprotein</fullName>
    </recommendedName>
</protein>
<evidence type="ECO:0000256" key="1">
    <source>
        <dbReference type="SAM" id="MobiDB-lite"/>
    </source>
</evidence>
<organism evidence="3 4">
    <name type="scientific">Actinoplanes teichomyceticus</name>
    <dbReference type="NCBI Taxonomy" id="1867"/>
    <lineage>
        <taxon>Bacteria</taxon>
        <taxon>Bacillati</taxon>
        <taxon>Actinomycetota</taxon>
        <taxon>Actinomycetes</taxon>
        <taxon>Micromonosporales</taxon>
        <taxon>Micromonosporaceae</taxon>
        <taxon>Actinoplanes</taxon>
    </lineage>
</organism>
<sequence>MRRRLVTLAVALLLTAGCGTHPGDTPGTAGPARSATAAPAPEPSFADLTRGDTRSVVKMYAYDARNRSAVVEPILFMTGEQYCRAFRPAPTDGRCDREWTTEESHTKITVPVAARPRFYTWQDENGDVCVDSPDAGGTCPTTAKAFGRWLSGDPGGMVAVTMVDGTITRMAQIYVP</sequence>
<feature type="signal peptide" evidence="2">
    <location>
        <begin position="1"/>
        <end position="22"/>
    </location>
</feature>